<organism evidence="3 4">
    <name type="scientific">Frankia torreyi</name>
    <dbReference type="NCBI Taxonomy" id="1856"/>
    <lineage>
        <taxon>Bacteria</taxon>
        <taxon>Bacillati</taxon>
        <taxon>Actinomycetota</taxon>
        <taxon>Actinomycetes</taxon>
        <taxon>Frankiales</taxon>
        <taxon>Frankiaceae</taxon>
        <taxon>Frankia</taxon>
    </lineage>
</organism>
<comment type="caution">
    <text evidence="3">The sequence shown here is derived from an EMBL/GenBank/DDBJ whole genome shotgun (WGS) entry which is preliminary data.</text>
</comment>
<keyword evidence="4" id="KW-1185">Reference proteome</keyword>
<evidence type="ECO:0000313" key="3">
    <source>
        <dbReference type="EMBL" id="KJE25434.1"/>
    </source>
</evidence>
<sequence precursor="true">MIHSSRGPGGRPASRRGTFLRRALTVGGLTLFTLPVFAAAASAGEIGTKYNPDPLSALQTWGIYGGTIVGGFLIAILLAAWSSRKSGPARYRPGQPWEHDEVWIGTKPEEIEGERAQKAVPGAGGASGNW</sequence>
<dbReference type="OrthoDB" id="5193416at2"/>
<keyword evidence="2" id="KW-1133">Transmembrane helix</keyword>
<gene>
    <name evidence="3" type="ORF">FF36_00047</name>
</gene>
<protein>
    <submittedName>
        <fullName evidence="3">Uncharacterized protein</fullName>
    </submittedName>
</protein>
<proteinExistence type="predicted"/>
<keyword evidence="2" id="KW-0812">Transmembrane</keyword>
<reference evidence="4" key="1">
    <citation type="submission" date="2015-02" db="EMBL/GenBank/DDBJ databases">
        <title>Draft Genome of Frankia sp. CpI1-S.</title>
        <authorList>
            <person name="Oshone R.T."/>
            <person name="Ngom M."/>
            <person name="Ghodhbane-Gtari F."/>
            <person name="Gtari M."/>
            <person name="Morris K."/>
            <person name="Thomas K."/>
            <person name="Sen A."/>
            <person name="Tisa L.S."/>
        </authorList>
    </citation>
    <scope>NUCLEOTIDE SEQUENCE [LARGE SCALE GENOMIC DNA]</scope>
    <source>
        <strain evidence="4">CpI1-S</strain>
    </source>
</reference>
<keyword evidence="2" id="KW-0472">Membrane</keyword>
<evidence type="ECO:0000256" key="2">
    <source>
        <dbReference type="SAM" id="Phobius"/>
    </source>
</evidence>
<dbReference type="RefSeq" id="WP_082121557.1">
    <property type="nucleotide sequence ID" value="NZ_JYFN01000001.1"/>
</dbReference>
<evidence type="ECO:0000313" key="4">
    <source>
        <dbReference type="Proteomes" id="UP000032545"/>
    </source>
</evidence>
<evidence type="ECO:0000256" key="1">
    <source>
        <dbReference type="SAM" id="MobiDB-lite"/>
    </source>
</evidence>
<feature type="transmembrane region" description="Helical" evidence="2">
    <location>
        <begin position="62"/>
        <end position="82"/>
    </location>
</feature>
<dbReference type="PATRIC" id="fig|1502723.3.peg.52"/>
<reference evidence="3 4" key="2">
    <citation type="journal article" date="2016" name="Genome Announc.">
        <title>Permanent Draft Genome Sequences for Two Variants of Frankia sp. Strain CpI1, the First Frankia Strain Isolated from Root Nodules of Comptonia peregrina.</title>
        <authorList>
            <person name="Oshone R."/>
            <person name="Hurst S.G.IV."/>
            <person name="Abebe-Akele F."/>
            <person name="Simpson S."/>
            <person name="Morris K."/>
            <person name="Thomas W.K."/>
            <person name="Tisa L.S."/>
        </authorList>
    </citation>
    <scope>NUCLEOTIDE SEQUENCE [LARGE SCALE GENOMIC DNA]</scope>
    <source>
        <strain evidence="4">CpI1-S</strain>
    </source>
</reference>
<name>A0A0D8BN63_9ACTN</name>
<dbReference type="AlphaFoldDB" id="A0A0D8BN63"/>
<dbReference type="EMBL" id="JYFN01000001">
    <property type="protein sequence ID" value="KJE25434.1"/>
    <property type="molecule type" value="Genomic_DNA"/>
</dbReference>
<dbReference type="Proteomes" id="UP000032545">
    <property type="component" value="Unassembled WGS sequence"/>
</dbReference>
<accession>A0A0D8BN63</accession>
<feature type="region of interest" description="Disordered" evidence="1">
    <location>
        <begin position="111"/>
        <end position="130"/>
    </location>
</feature>